<protein>
    <submittedName>
        <fullName evidence="8">Reverse transcriptase</fullName>
    </submittedName>
</protein>
<keyword evidence="3" id="KW-0862">Zinc</keyword>
<dbReference type="GO" id="GO:0004523">
    <property type="term" value="F:RNA-DNA hybrid ribonuclease activity"/>
    <property type="evidence" value="ECO:0007669"/>
    <property type="project" value="InterPro"/>
</dbReference>
<dbReference type="InterPro" id="IPR002156">
    <property type="entry name" value="RNaseH_domain"/>
</dbReference>
<evidence type="ECO:0000256" key="1">
    <source>
        <dbReference type="ARBA" id="ARBA00004173"/>
    </source>
</evidence>
<feature type="region of interest" description="Disordered" evidence="4">
    <location>
        <begin position="162"/>
        <end position="220"/>
    </location>
</feature>
<reference evidence="8" key="1">
    <citation type="submission" date="2023-01" db="EMBL/GenBank/DDBJ databases">
        <title>The growth and conidiation of Purpureocillium lavendulum are regulated by nitrogen source and histone H3K14 acetylation.</title>
        <authorList>
            <person name="Tang P."/>
            <person name="Han J."/>
            <person name="Zhang C."/>
            <person name="Tang P."/>
            <person name="Qi F."/>
            <person name="Zhang K."/>
            <person name="Liang L."/>
        </authorList>
    </citation>
    <scope>NUCLEOTIDE SEQUENCE</scope>
    <source>
        <strain evidence="8">YMF1.00683</strain>
    </source>
</reference>
<name>A0AB34FG74_9HYPO</name>
<dbReference type="Pfam" id="PF00078">
    <property type="entry name" value="RVT_1"/>
    <property type="match status" value="1"/>
</dbReference>
<comment type="caution">
    <text evidence="8">The sequence shown here is derived from an EMBL/GenBank/DDBJ whole genome shotgun (WGS) entry which is preliminary data.</text>
</comment>
<dbReference type="CDD" id="cd01650">
    <property type="entry name" value="RT_nLTR_like"/>
    <property type="match status" value="1"/>
</dbReference>
<dbReference type="GO" id="GO:0003964">
    <property type="term" value="F:RNA-directed DNA polymerase activity"/>
    <property type="evidence" value="ECO:0007669"/>
    <property type="project" value="UniProtKB-KW"/>
</dbReference>
<dbReference type="PANTHER" id="PTHR33481:SF1">
    <property type="entry name" value="ENDONUCLEASE_EXONUCLEASE_PHOSPHATASE DOMAIN-CONTAINING PROTEIN-RELATED"/>
    <property type="match status" value="1"/>
</dbReference>
<feature type="domain" description="Reverse transcriptase" evidence="6">
    <location>
        <begin position="908"/>
        <end position="1178"/>
    </location>
</feature>
<feature type="compositionally biased region" description="Low complexity" evidence="4">
    <location>
        <begin position="171"/>
        <end position="188"/>
    </location>
</feature>
<sequence>MASASSSPPHNDDPFDLGPRTPSGLARGARVALLRNSPATREGEIGGSRSALRTAYTPSSPLHAVSYAAATEGAQRAVHFDASEPDPQPGDGPVSIANAADKLVVAQNEVYSAKLAVFKAFCSSFDDTAKQFTSGPALQFAQKFSSSFLQYWTDVLAGTHSNLPPTKPSYASAVGARRPAPAAAGTTADPVSAAPQNQWQQQLPPRRQGQRKPLPPPTDDFRVFARLRPGHAADMSRSFAVRTHIADKLGIARSRIPEAHPCKTGWAIRAADLATRDLLTERQAEWAPDISAQIVEKRQEWYTYAVQGCPRRFNNIFGEAIDDEKAIRDEVATQTGQTPERVINAKQDSDQRPTRTLIISFAKEVQHHWRLFDTTSYARLIIKTKPPKQCDNCWDYHSRYSCGRQTRCKNCGKTGHAQDTCTATQQCANCLGPHAVDFPQCPARPKKANGAFHSLNRPEKKLVQIMGKRLFKQRQHRDKRLFRVFQANVGKNGPSHDCALALADAERYEVILLQEPWTQVRDSRCLTKTHPAYDTYSPVSNWEGNDTRPRVMTYIRRGSRLLADQQRPALSRDILWLAVNGVTVVNIYREPHVDTALEILSATLTVMATALRPGPPNPIDTPTNAHGNTIDLAFSNIALAQASVEDHLATSSDHFTLSISLPALTPAKLPKGKILLATDDELKRYTENIEAGIATIPAAASTPGDLDLLANAIIDLMQTAARAAGRQSQRRSSGAPWWNEECIAAVAELRCVRRAFPLGFNYEVQIARRELRAVVRRAKRTYWRNLINGVQEGKDIFKVTRWLKSPGVFRPPPLQVGETIVETQTGKAEALRQATLERRTAADDISDPWVPVDITTHIPFQADIPLAEVQDSLLRTGNTSPGADNITVRLLQTAWPAIGKHVQRLYQGCLTIGYHPRKFKEAEVVMIEKPGKRDLSKPRAWRPISLLSCLGKGLERLIARRLAWASIHYGVLQPQQIGALPKRSAVDLVAALIHDIEVALSRGMVATLVTMDVQGAFDTVLRNRLILRLRQQGWPLNLVKWAASFMQARSAAVRFQDITTPPSPLECGLAQGSPASPILFALYIAPIYRLGNFGGRFGYADDTAMLRVGYSLDETTALASRDMQELLAWGASNGVTFDPDKTEIMHFSRKKDPARPSIFQNDTEIVPADSMRWLGLWLDRKLSFNTHVDEWTAKARRIANHLKALANTRQGPLPSAVRRAVKACIEPTLFYGVEAWYPGQMAPGTGNATRLVSTQIKHLVDRFDAVLRHAIRAALPIWKTTPIPALHREAGIPPSSILLEAQRIRFSARLKSLDARHPLVARTSPKPARAYHSSIKRQYLVERRSQKTRLERTDALLPNCARPVLLPRQYSDSEARPLQTAPKAETAEGFLEWLKSAAVEKLIVYSDGSQLPSGAVGYGFTVHRNEQPIANGSGRLGPAEVFDAEAFGALEGLQAALASAVNMTTSIVICTDNLAVATCLRGNPADSSQDAFTKFQDLAKAHGDVEVRWIPGHAGIPGNEEADGLAKAGCLLPEPTGAVPSLAHLRRLARQQPRDAFKAWWTTEAPESYKPLHLEVATSCPPELMLPRATLHSVLAARSRHGDFADYHERFNHDDARLDCSCGRRKAPEHPFYCRKVPPRLRMRLAPSPAEAVHHAVGKGFKAFVEMTSESFFFQRISKIHQKAKIGPIFKVHPTAKFDPTSKIHPTAKIPPTAKIHHTAKIRLTVKSPTTTVTDHTRSSPVR</sequence>
<keyword evidence="3" id="KW-0863">Zinc-finger</keyword>
<evidence type="ECO:0000259" key="6">
    <source>
        <dbReference type="PROSITE" id="PS50878"/>
    </source>
</evidence>
<keyword evidence="2" id="KW-0496">Mitochondrion</keyword>
<accession>A0AB34FG74</accession>
<dbReference type="Pfam" id="PF00075">
    <property type="entry name" value="RNase_H"/>
    <property type="match status" value="1"/>
</dbReference>
<dbReference type="SUPFAM" id="SSF56219">
    <property type="entry name" value="DNase I-like"/>
    <property type="match status" value="1"/>
</dbReference>
<dbReference type="GO" id="GO:0005739">
    <property type="term" value="C:mitochondrion"/>
    <property type="evidence" value="ECO:0007669"/>
    <property type="project" value="UniProtKB-SubCell"/>
</dbReference>
<keyword evidence="8" id="KW-0808">Transferase</keyword>
<evidence type="ECO:0000259" key="7">
    <source>
        <dbReference type="PROSITE" id="PS50879"/>
    </source>
</evidence>
<dbReference type="GO" id="GO:0008270">
    <property type="term" value="F:zinc ion binding"/>
    <property type="evidence" value="ECO:0007669"/>
    <property type="project" value="UniProtKB-KW"/>
</dbReference>
<feature type="compositionally biased region" description="Low complexity" evidence="4">
    <location>
        <begin position="195"/>
        <end position="207"/>
    </location>
</feature>
<dbReference type="SUPFAM" id="SSF56672">
    <property type="entry name" value="DNA/RNA polymerases"/>
    <property type="match status" value="1"/>
</dbReference>
<keyword evidence="9" id="KW-1185">Reference proteome</keyword>
<organism evidence="8 9">
    <name type="scientific">Purpureocillium lavendulum</name>
    <dbReference type="NCBI Taxonomy" id="1247861"/>
    <lineage>
        <taxon>Eukaryota</taxon>
        <taxon>Fungi</taxon>
        <taxon>Dikarya</taxon>
        <taxon>Ascomycota</taxon>
        <taxon>Pezizomycotina</taxon>
        <taxon>Sordariomycetes</taxon>
        <taxon>Hypocreomycetidae</taxon>
        <taxon>Hypocreales</taxon>
        <taxon>Ophiocordycipitaceae</taxon>
        <taxon>Purpureocillium</taxon>
    </lineage>
</organism>
<dbReference type="InterPro" id="IPR001878">
    <property type="entry name" value="Znf_CCHC"/>
</dbReference>
<gene>
    <name evidence="8" type="ORF">O9K51_09489</name>
</gene>
<dbReference type="Proteomes" id="UP001163105">
    <property type="component" value="Unassembled WGS sequence"/>
</dbReference>
<keyword evidence="8" id="KW-0548">Nucleotidyltransferase</keyword>
<feature type="domain" description="RNase H type-1" evidence="7">
    <location>
        <begin position="1398"/>
        <end position="1531"/>
    </location>
</feature>
<dbReference type="InterPro" id="IPR043502">
    <property type="entry name" value="DNA/RNA_pol_sf"/>
</dbReference>
<dbReference type="Gene3D" id="3.30.420.10">
    <property type="entry name" value="Ribonuclease H-like superfamily/Ribonuclease H"/>
    <property type="match status" value="1"/>
</dbReference>
<evidence type="ECO:0000313" key="9">
    <source>
        <dbReference type="Proteomes" id="UP001163105"/>
    </source>
</evidence>
<keyword evidence="8" id="KW-0695">RNA-directed DNA polymerase</keyword>
<evidence type="ECO:0000259" key="5">
    <source>
        <dbReference type="PROSITE" id="PS50158"/>
    </source>
</evidence>
<proteinExistence type="predicted"/>
<evidence type="ECO:0000256" key="4">
    <source>
        <dbReference type="SAM" id="MobiDB-lite"/>
    </source>
</evidence>
<dbReference type="PROSITE" id="PS50878">
    <property type="entry name" value="RT_POL"/>
    <property type="match status" value="1"/>
</dbReference>
<dbReference type="SUPFAM" id="SSF53098">
    <property type="entry name" value="Ribonuclease H-like"/>
    <property type="match status" value="1"/>
</dbReference>
<dbReference type="InterPro" id="IPR036397">
    <property type="entry name" value="RNaseH_sf"/>
</dbReference>
<dbReference type="Gene3D" id="3.60.10.10">
    <property type="entry name" value="Endonuclease/exonuclease/phosphatase"/>
    <property type="match status" value="1"/>
</dbReference>
<dbReference type="InterPro" id="IPR036691">
    <property type="entry name" value="Endo/exonu/phosph_ase_sf"/>
</dbReference>
<evidence type="ECO:0000256" key="2">
    <source>
        <dbReference type="ARBA" id="ARBA00023128"/>
    </source>
</evidence>
<dbReference type="EMBL" id="JAQHRD010000009">
    <property type="protein sequence ID" value="KAJ6438067.1"/>
    <property type="molecule type" value="Genomic_DNA"/>
</dbReference>
<feature type="region of interest" description="Disordered" evidence="4">
    <location>
        <begin position="1"/>
        <end position="24"/>
    </location>
</feature>
<dbReference type="PANTHER" id="PTHR33481">
    <property type="entry name" value="REVERSE TRANSCRIPTASE"/>
    <property type="match status" value="1"/>
</dbReference>
<dbReference type="InterPro" id="IPR012337">
    <property type="entry name" value="RNaseH-like_sf"/>
</dbReference>
<feature type="domain" description="CCHC-type" evidence="5">
    <location>
        <begin position="407"/>
        <end position="421"/>
    </location>
</feature>
<dbReference type="PROSITE" id="PS50158">
    <property type="entry name" value="ZF_CCHC"/>
    <property type="match status" value="1"/>
</dbReference>
<dbReference type="PROSITE" id="PS50879">
    <property type="entry name" value="RNASE_H_1"/>
    <property type="match status" value="1"/>
</dbReference>
<keyword evidence="3" id="KW-0479">Metal-binding</keyword>
<evidence type="ECO:0000313" key="8">
    <source>
        <dbReference type="EMBL" id="KAJ6438067.1"/>
    </source>
</evidence>
<dbReference type="InterPro" id="IPR000477">
    <property type="entry name" value="RT_dom"/>
</dbReference>
<dbReference type="CDD" id="cd09276">
    <property type="entry name" value="Rnase_HI_RT_non_LTR"/>
    <property type="match status" value="1"/>
</dbReference>
<dbReference type="GO" id="GO:0003676">
    <property type="term" value="F:nucleic acid binding"/>
    <property type="evidence" value="ECO:0007669"/>
    <property type="project" value="InterPro"/>
</dbReference>
<evidence type="ECO:0000256" key="3">
    <source>
        <dbReference type="PROSITE-ProRule" id="PRU00047"/>
    </source>
</evidence>
<comment type="subcellular location">
    <subcellularLocation>
        <location evidence="1">Mitochondrion</location>
    </subcellularLocation>
</comment>